<dbReference type="GO" id="GO:0016491">
    <property type="term" value="F:oxidoreductase activity"/>
    <property type="evidence" value="ECO:0007669"/>
    <property type="project" value="UniProtKB-KW"/>
</dbReference>
<dbReference type="Pfam" id="PF00296">
    <property type="entry name" value="Bac_luciferase"/>
    <property type="match status" value="1"/>
</dbReference>
<dbReference type="InterPro" id="IPR036661">
    <property type="entry name" value="Luciferase-like_sf"/>
</dbReference>
<evidence type="ECO:0000313" key="2">
    <source>
        <dbReference type="EMBL" id="MBU3064279.1"/>
    </source>
</evidence>
<dbReference type="Gene3D" id="3.20.20.30">
    <property type="entry name" value="Luciferase-like domain"/>
    <property type="match status" value="1"/>
</dbReference>
<sequence>MKVFAALDPRLPLTQVPGTARRVEELGYDGLHIPETIHDSFAVALLAAEHTTRITLRTAITLAFVRSPTLVAYNAWDLATFSRGRFELGLGTQIKQNIEDRFGMPWTEPVTRMGDYVAALRELFAAFATGGPVHHEGENYRLTRLQPYFNPGPGDTAAPPVFLGAVNAGMCRLAGQFADGVITHSTNSDPGYLAEVVCPALREGADRGSRTPPGIVVAAPIATGGDETAVRRERERMRRLLAFLYSTPSYRPALTRLGLPDLFDRLRTLVRAERWDRLSAVLTDDVLDILLLCADYDTLPELVRERYDGLAEGIVLPVPPTGPADARLRLAIESLRGQGPQ</sequence>
<comment type="caution">
    <text evidence="2">The sequence shown here is derived from an EMBL/GenBank/DDBJ whole genome shotgun (WGS) entry which is preliminary data.</text>
</comment>
<evidence type="ECO:0000313" key="3">
    <source>
        <dbReference type="Proteomes" id="UP000733379"/>
    </source>
</evidence>
<proteinExistence type="predicted"/>
<dbReference type="Proteomes" id="UP000733379">
    <property type="component" value="Unassembled WGS sequence"/>
</dbReference>
<reference evidence="2 3" key="1">
    <citation type="submission" date="2021-06" db="EMBL/GenBank/DDBJ databases">
        <title>Actinomycetes sequencing.</title>
        <authorList>
            <person name="Shan Q."/>
        </authorList>
    </citation>
    <scope>NUCLEOTIDE SEQUENCE [LARGE SCALE GENOMIC DNA]</scope>
    <source>
        <strain evidence="2 3">NEAU-G5</strain>
    </source>
</reference>
<dbReference type="EC" id="1.-.-.-" evidence="2"/>
<dbReference type="InterPro" id="IPR019919">
    <property type="entry name" value="Lucif-like_OxRdtase_MSMEG_2256"/>
</dbReference>
<dbReference type="CDD" id="cd01097">
    <property type="entry name" value="Tetrahydromethanopterin_reductase"/>
    <property type="match status" value="1"/>
</dbReference>
<feature type="domain" description="Luciferase-like" evidence="1">
    <location>
        <begin position="12"/>
        <end position="309"/>
    </location>
</feature>
<accession>A0ABS6B1V8</accession>
<protein>
    <submittedName>
        <fullName evidence="2">TIGR03617 family F420-dependent LLM class oxidoreductase</fullName>
        <ecNumber evidence="2">1.-.-.-</ecNumber>
    </submittedName>
</protein>
<dbReference type="PANTHER" id="PTHR43244">
    <property type="match status" value="1"/>
</dbReference>
<dbReference type="NCBIfam" id="TIGR03617">
    <property type="entry name" value="F420_MSMEG_2256"/>
    <property type="match status" value="1"/>
</dbReference>
<dbReference type="PANTHER" id="PTHR43244:SF2">
    <property type="entry name" value="CONSERVED HYPOTHETICAL ALANINE AND PROLINE-RICH PROTEIN"/>
    <property type="match status" value="1"/>
</dbReference>
<dbReference type="RefSeq" id="WP_215919358.1">
    <property type="nucleotide sequence ID" value="NZ_JAHKNI010000007.1"/>
</dbReference>
<gene>
    <name evidence="2" type="ORF">KO481_22445</name>
</gene>
<dbReference type="InterPro" id="IPR011251">
    <property type="entry name" value="Luciferase-like_dom"/>
</dbReference>
<keyword evidence="3" id="KW-1185">Reference proteome</keyword>
<name>A0ABS6B1V8_9NOCA</name>
<evidence type="ECO:0000259" key="1">
    <source>
        <dbReference type="Pfam" id="PF00296"/>
    </source>
</evidence>
<dbReference type="SUPFAM" id="SSF51679">
    <property type="entry name" value="Bacterial luciferase-like"/>
    <property type="match status" value="1"/>
</dbReference>
<dbReference type="InterPro" id="IPR050564">
    <property type="entry name" value="F420-G6PD/mer"/>
</dbReference>
<organism evidence="2 3">
    <name type="scientific">Nocardia albiluteola</name>
    <dbReference type="NCBI Taxonomy" id="2842303"/>
    <lineage>
        <taxon>Bacteria</taxon>
        <taxon>Bacillati</taxon>
        <taxon>Actinomycetota</taxon>
        <taxon>Actinomycetes</taxon>
        <taxon>Mycobacteriales</taxon>
        <taxon>Nocardiaceae</taxon>
        <taxon>Nocardia</taxon>
    </lineage>
</organism>
<dbReference type="EMBL" id="JAHKNI010000007">
    <property type="protein sequence ID" value="MBU3064279.1"/>
    <property type="molecule type" value="Genomic_DNA"/>
</dbReference>
<keyword evidence="2" id="KW-0560">Oxidoreductase</keyword>